<proteinExistence type="predicted"/>
<dbReference type="AlphaFoldDB" id="A0A2D4L0H0"/>
<protein>
    <submittedName>
        <fullName evidence="1">Uncharacterized protein</fullName>
    </submittedName>
</protein>
<evidence type="ECO:0000313" key="1">
    <source>
        <dbReference type="EMBL" id="LAB14400.1"/>
    </source>
</evidence>
<organism evidence="1">
    <name type="scientific">Micrurus paraensis</name>
    <dbReference type="NCBI Taxonomy" id="1970185"/>
    <lineage>
        <taxon>Eukaryota</taxon>
        <taxon>Metazoa</taxon>
        <taxon>Chordata</taxon>
        <taxon>Craniata</taxon>
        <taxon>Vertebrata</taxon>
        <taxon>Euteleostomi</taxon>
        <taxon>Lepidosauria</taxon>
        <taxon>Squamata</taxon>
        <taxon>Bifurcata</taxon>
        <taxon>Unidentata</taxon>
        <taxon>Episquamata</taxon>
        <taxon>Toxicofera</taxon>
        <taxon>Serpentes</taxon>
        <taxon>Colubroidea</taxon>
        <taxon>Elapidae</taxon>
        <taxon>Elapinae</taxon>
        <taxon>Micrurus</taxon>
    </lineage>
</organism>
<dbReference type="EMBL" id="IACL01113454">
    <property type="protein sequence ID" value="LAB14400.1"/>
    <property type="molecule type" value="Transcribed_RNA"/>
</dbReference>
<dbReference type="EMBL" id="IACL01113455">
    <property type="protein sequence ID" value="LAB14401.1"/>
    <property type="molecule type" value="Transcribed_RNA"/>
</dbReference>
<accession>A0A2D4L0H0</accession>
<reference evidence="1" key="2">
    <citation type="submission" date="2017-11" db="EMBL/GenBank/DDBJ databases">
        <title>Coralsnake Venomics: Analyses of Venom Gland Transcriptomes and Proteomes of Six Brazilian Taxa.</title>
        <authorList>
            <person name="Aird S.D."/>
            <person name="Jorge da Silva N."/>
            <person name="Qiu L."/>
            <person name="Villar-Briones A."/>
            <person name="Aparecida-Saddi V."/>
            <person name="Campos-Telles M.P."/>
            <person name="Grau M."/>
            <person name="Mikheyev A.S."/>
        </authorList>
    </citation>
    <scope>NUCLEOTIDE SEQUENCE</scope>
    <source>
        <tissue evidence="1">Venom_gland</tissue>
    </source>
</reference>
<sequence>MFFNAVVLKAAITKSKSTSVAELSRNLIISPYFLETPEISPLTISKDTNLKHKLVLSSNGILSWKYQLTLKIERKQGKKKGAQHYRDVNPAAQVVVGPLK</sequence>
<reference evidence="1" key="1">
    <citation type="submission" date="2017-07" db="EMBL/GenBank/DDBJ databases">
        <authorList>
            <person name="Mikheyev A."/>
            <person name="Grau M."/>
        </authorList>
    </citation>
    <scope>NUCLEOTIDE SEQUENCE</scope>
    <source>
        <tissue evidence="1">Venom_gland</tissue>
    </source>
</reference>
<name>A0A2D4L0H0_9SAUR</name>